<dbReference type="EC" id="4.2.1.75" evidence="3 9"/>
<evidence type="ECO:0000256" key="3">
    <source>
        <dbReference type="ARBA" id="ARBA00013109"/>
    </source>
</evidence>
<evidence type="ECO:0000256" key="2">
    <source>
        <dbReference type="ARBA" id="ARBA00008133"/>
    </source>
</evidence>
<dbReference type="Pfam" id="PF02602">
    <property type="entry name" value="HEM4"/>
    <property type="match status" value="1"/>
</dbReference>
<evidence type="ECO:0000256" key="6">
    <source>
        <dbReference type="ARBA" id="ARBA00037589"/>
    </source>
</evidence>
<reference evidence="11" key="1">
    <citation type="submission" date="2019-12" db="EMBL/GenBank/DDBJ databases">
        <title>Comparative genomics gives insights into the taxonomy of the Azoarcus-Aromatoleum group and reveals separate origins of nif in the plant-associated Azoarcus and non-plant-associated Aromatoleum sub-groups.</title>
        <authorList>
            <person name="Lafos M."/>
            <person name="Maluk M."/>
            <person name="Batista M."/>
            <person name="Junghare M."/>
            <person name="Carmona M."/>
            <person name="Faoro H."/>
            <person name="Cruz L.M."/>
            <person name="Battistoni F."/>
            <person name="De Souza E."/>
            <person name="Pedrosa F."/>
            <person name="Chen W.-M."/>
            <person name="Poole P.S."/>
            <person name="Dixon R.A."/>
            <person name="James E.K."/>
        </authorList>
    </citation>
    <scope>NUCLEOTIDE SEQUENCE</scope>
    <source>
        <strain evidence="11">U120</strain>
    </source>
</reference>
<organism evidence="11 12">
    <name type="scientific">Aromatoleum buckelii</name>
    <dbReference type="NCBI Taxonomy" id="200254"/>
    <lineage>
        <taxon>Bacteria</taxon>
        <taxon>Pseudomonadati</taxon>
        <taxon>Pseudomonadota</taxon>
        <taxon>Betaproteobacteria</taxon>
        <taxon>Rhodocyclales</taxon>
        <taxon>Rhodocyclaceae</taxon>
        <taxon>Aromatoleum</taxon>
    </lineage>
</organism>
<evidence type="ECO:0000256" key="8">
    <source>
        <dbReference type="ARBA" id="ARBA00048617"/>
    </source>
</evidence>
<dbReference type="RefSeq" id="WP_169197992.1">
    <property type="nucleotide sequence ID" value="NZ_WTVH02000010.1"/>
</dbReference>
<keyword evidence="12" id="KW-1185">Reference proteome</keyword>
<evidence type="ECO:0000256" key="1">
    <source>
        <dbReference type="ARBA" id="ARBA00004772"/>
    </source>
</evidence>
<dbReference type="Gene3D" id="3.40.50.10090">
    <property type="match status" value="2"/>
</dbReference>
<evidence type="ECO:0000256" key="7">
    <source>
        <dbReference type="ARBA" id="ARBA00040167"/>
    </source>
</evidence>
<sequence>MRKTLCGRHVAVTRPAGQADSLCEAIAARGGIPVRFPVLAIGAVDGAQLDDIAARLDQFDLAFFVSPNAVQHALTPILARRAWPQRVVVATVGKGSERALAAFGFGAVVAPRSGFDSESVLALPEFRPEAVRGRRIVIFRGDGGRDLLGETLREHGADVEYVSCYRRFQPDQDPALLLDLARRGALDAITLTSSEGVAKLVAIVGAEGLRLLCPVPIFAPHPRIAAHARAAGFVCVVETGPGDEGLIRALESHFQRPRLNSPA</sequence>
<comment type="function">
    <text evidence="6 9">Catalyzes cyclization of the linear tetrapyrrole, hydroxymethylbilane, to the macrocyclic uroporphyrinogen III.</text>
</comment>
<evidence type="ECO:0000313" key="11">
    <source>
        <dbReference type="EMBL" id="NMF92698.1"/>
    </source>
</evidence>
<comment type="pathway">
    <text evidence="1 9">Porphyrin-containing compound metabolism; protoporphyrin-IX biosynthesis; coproporphyrinogen-III from 5-aminolevulinate: step 3/4.</text>
</comment>
<comment type="caution">
    <text evidence="11">The sequence shown here is derived from an EMBL/GenBank/DDBJ whole genome shotgun (WGS) entry which is preliminary data.</text>
</comment>
<dbReference type="SUPFAM" id="SSF69618">
    <property type="entry name" value="HemD-like"/>
    <property type="match status" value="1"/>
</dbReference>
<comment type="catalytic activity">
    <reaction evidence="8 9">
        <text>hydroxymethylbilane = uroporphyrinogen III + H2O</text>
        <dbReference type="Rhea" id="RHEA:18965"/>
        <dbReference type="ChEBI" id="CHEBI:15377"/>
        <dbReference type="ChEBI" id="CHEBI:57308"/>
        <dbReference type="ChEBI" id="CHEBI:57845"/>
        <dbReference type="EC" id="4.2.1.75"/>
    </reaction>
</comment>
<proteinExistence type="inferred from homology"/>
<comment type="similarity">
    <text evidence="2 9">Belongs to the uroporphyrinogen-III synthase family.</text>
</comment>
<gene>
    <name evidence="11" type="ORF">GO608_05065</name>
</gene>
<dbReference type="Proteomes" id="UP000601990">
    <property type="component" value="Unassembled WGS sequence"/>
</dbReference>
<evidence type="ECO:0000256" key="9">
    <source>
        <dbReference type="RuleBase" id="RU366031"/>
    </source>
</evidence>
<name>A0ABX1N0V4_9RHOO</name>
<evidence type="ECO:0000259" key="10">
    <source>
        <dbReference type="Pfam" id="PF02602"/>
    </source>
</evidence>
<keyword evidence="5 9" id="KW-0627">Porphyrin biosynthesis</keyword>
<keyword evidence="4 9" id="KW-0456">Lyase</keyword>
<dbReference type="InterPro" id="IPR039793">
    <property type="entry name" value="UROS/Hem4"/>
</dbReference>
<feature type="domain" description="Tetrapyrrole biosynthesis uroporphyrinogen III synthase" evidence="10">
    <location>
        <begin position="22"/>
        <end position="247"/>
    </location>
</feature>
<evidence type="ECO:0000256" key="5">
    <source>
        <dbReference type="ARBA" id="ARBA00023244"/>
    </source>
</evidence>
<protein>
    <recommendedName>
        <fullName evidence="7 9">Uroporphyrinogen-III synthase</fullName>
        <ecNumber evidence="3 9">4.2.1.75</ecNumber>
    </recommendedName>
</protein>
<dbReference type="EMBL" id="WTVH01000006">
    <property type="protein sequence ID" value="NMF92698.1"/>
    <property type="molecule type" value="Genomic_DNA"/>
</dbReference>
<accession>A0ABX1N0V4</accession>
<evidence type="ECO:0000256" key="4">
    <source>
        <dbReference type="ARBA" id="ARBA00023239"/>
    </source>
</evidence>
<dbReference type="PANTHER" id="PTHR38042">
    <property type="entry name" value="UROPORPHYRINOGEN-III SYNTHASE, CHLOROPLASTIC"/>
    <property type="match status" value="1"/>
</dbReference>
<evidence type="ECO:0000313" key="12">
    <source>
        <dbReference type="Proteomes" id="UP000601990"/>
    </source>
</evidence>
<dbReference type="InterPro" id="IPR036108">
    <property type="entry name" value="4pyrrol_syn_uPrphyn_synt_sf"/>
</dbReference>
<dbReference type="CDD" id="cd06578">
    <property type="entry name" value="HemD"/>
    <property type="match status" value="1"/>
</dbReference>
<dbReference type="InterPro" id="IPR003754">
    <property type="entry name" value="4pyrrol_synth_uPrphyn_synth"/>
</dbReference>
<dbReference type="PANTHER" id="PTHR38042:SF1">
    <property type="entry name" value="UROPORPHYRINOGEN-III SYNTHASE, CHLOROPLASTIC"/>
    <property type="match status" value="1"/>
</dbReference>